<sequence length="244" mass="26325">MARSMRLHAHSRAQAGSFRAATAGFKLAPARGAIPQNWVAPFDHPSRLHFSVRGLAESREPAPPSTPCAVPRPSVAHRKTLLSSCKCTAPVTRRPAHRRSQRAVNGQNSAPQDGPEDAMSGISSSARLRRPEVGALILDERPASAASCVNQGDAHDVQILRISRLQPRHSQDGGTAFAAAPVGTLAKAQRDTESVKSELSRHAARPRLQSLINLYCSTAHKTDHGIRWRLVDGRLVTALLLTPH</sequence>
<reference evidence="2" key="1">
    <citation type="journal article" date="2020" name="Stud. Mycol.">
        <title>101 Dothideomycetes genomes: a test case for predicting lifestyles and emergence of pathogens.</title>
        <authorList>
            <person name="Haridas S."/>
            <person name="Albert R."/>
            <person name="Binder M."/>
            <person name="Bloem J."/>
            <person name="Labutti K."/>
            <person name="Salamov A."/>
            <person name="Andreopoulos B."/>
            <person name="Baker S."/>
            <person name="Barry K."/>
            <person name="Bills G."/>
            <person name="Bluhm B."/>
            <person name="Cannon C."/>
            <person name="Castanera R."/>
            <person name="Culley D."/>
            <person name="Daum C."/>
            <person name="Ezra D."/>
            <person name="Gonzalez J."/>
            <person name="Henrissat B."/>
            <person name="Kuo A."/>
            <person name="Liang C."/>
            <person name="Lipzen A."/>
            <person name="Lutzoni F."/>
            <person name="Magnuson J."/>
            <person name="Mondo S."/>
            <person name="Nolan M."/>
            <person name="Ohm R."/>
            <person name="Pangilinan J."/>
            <person name="Park H.-J."/>
            <person name="Ramirez L."/>
            <person name="Alfaro M."/>
            <person name="Sun H."/>
            <person name="Tritt A."/>
            <person name="Yoshinaga Y."/>
            <person name="Zwiers L.-H."/>
            <person name="Turgeon B."/>
            <person name="Goodwin S."/>
            <person name="Spatafora J."/>
            <person name="Crous P."/>
            <person name="Grigoriev I."/>
        </authorList>
    </citation>
    <scope>NUCLEOTIDE SEQUENCE</scope>
    <source>
        <strain evidence="2">CBS 122368</strain>
    </source>
</reference>
<evidence type="ECO:0000313" key="2">
    <source>
        <dbReference type="EMBL" id="KAF2242933.1"/>
    </source>
</evidence>
<dbReference type="EMBL" id="ML987206">
    <property type="protein sequence ID" value="KAF2242933.1"/>
    <property type="molecule type" value="Genomic_DNA"/>
</dbReference>
<keyword evidence="3" id="KW-1185">Reference proteome</keyword>
<protein>
    <submittedName>
        <fullName evidence="2">Uncharacterized protein</fullName>
    </submittedName>
</protein>
<dbReference type="GeneID" id="54572865"/>
<dbReference type="Proteomes" id="UP000800094">
    <property type="component" value="Unassembled WGS sequence"/>
</dbReference>
<organism evidence="2 3">
    <name type="scientific">Trematosphaeria pertusa</name>
    <dbReference type="NCBI Taxonomy" id="390896"/>
    <lineage>
        <taxon>Eukaryota</taxon>
        <taxon>Fungi</taxon>
        <taxon>Dikarya</taxon>
        <taxon>Ascomycota</taxon>
        <taxon>Pezizomycotina</taxon>
        <taxon>Dothideomycetes</taxon>
        <taxon>Pleosporomycetidae</taxon>
        <taxon>Pleosporales</taxon>
        <taxon>Massarineae</taxon>
        <taxon>Trematosphaeriaceae</taxon>
        <taxon>Trematosphaeria</taxon>
    </lineage>
</organism>
<proteinExistence type="predicted"/>
<evidence type="ECO:0000256" key="1">
    <source>
        <dbReference type="SAM" id="MobiDB-lite"/>
    </source>
</evidence>
<dbReference type="RefSeq" id="XP_033677937.1">
    <property type="nucleotide sequence ID" value="XM_033819535.1"/>
</dbReference>
<feature type="compositionally biased region" description="Polar residues" evidence="1">
    <location>
        <begin position="102"/>
        <end position="111"/>
    </location>
</feature>
<feature type="region of interest" description="Disordered" evidence="1">
    <location>
        <begin position="92"/>
        <end position="125"/>
    </location>
</feature>
<gene>
    <name evidence="2" type="ORF">BU26DRAFT_121885</name>
</gene>
<accession>A0A6A6HZ86</accession>
<name>A0A6A6HZ86_9PLEO</name>
<evidence type="ECO:0000313" key="3">
    <source>
        <dbReference type="Proteomes" id="UP000800094"/>
    </source>
</evidence>
<dbReference type="AlphaFoldDB" id="A0A6A6HZ86"/>